<feature type="domain" description="Kazal-like" evidence="6">
    <location>
        <begin position="186"/>
        <end position="242"/>
    </location>
</feature>
<dbReference type="InterPro" id="IPR036058">
    <property type="entry name" value="Kazal_dom_sf"/>
</dbReference>
<accession>A0AAW0TAC3</accession>
<dbReference type="PANTHER" id="PTHR10913">
    <property type="entry name" value="FOLLISTATIN-RELATED"/>
    <property type="match status" value="1"/>
</dbReference>
<feature type="domain" description="Kazal-like" evidence="6">
    <location>
        <begin position="515"/>
        <end position="571"/>
    </location>
</feature>
<dbReference type="PANTHER" id="PTHR10913:SF45">
    <property type="entry name" value="FOLLISTATIN, ISOFORM A-RELATED"/>
    <property type="match status" value="1"/>
</dbReference>
<gene>
    <name evidence="7" type="ORF">O3P69_015846</name>
</gene>
<proteinExistence type="predicted"/>
<dbReference type="Proteomes" id="UP001487740">
    <property type="component" value="Unassembled WGS sequence"/>
</dbReference>
<dbReference type="InterPro" id="IPR050653">
    <property type="entry name" value="Prot_Inhib_GrowthFact_Antg"/>
</dbReference>
<keyword evidence="2" id="KW-0722">Serine protease inhibitor</keyword>
<dbReference type="CDD" id="cd00104">
    <property type="entry name" value="KAZAL_FS"/>
    <property type="match status" value="11"/>
</dbReference>
<feature type="domain" description="Kazal-like" evidence="6">
    <location>
        <begin position="382"/>
        <end position="438"/>
    </location>
</feature>
<feature type="domain" description="Kazal-like" evidence="6">
    <location>
        <begin position="448"/>
        <end position="504"/>
    </location>
</feature>
<dbReference type="EMBL" id="JARAKH010000036">
    <property type="protein sequence ID" value="KAK8383672.1"/>
    <property type="molecule type" value="Genomic_DNA"/>
</dbReference>
<dbReference type="SUPFAM" id="SSF100895">
    <property type="entry name" value="Kazal-type serine protease inhibitors"/>
    <property type="match status" value="11"/>
</dbReference>
<feature type="region of interest" description="Disordered" evidence="4">
    <location>
        <begin position="652"/>
        <end position="672"/>
    </location>
</feature>
<sequence>MGGNKQVAAAVMVVVGLFTLPAHGGVVSFESRAKRQTATQETNLVNGGGAEGGSKPSCPEFCPFDYTPVCGSDGVTYTNPCSLSMVACSKPTLSASYMGPCDPFLTPDPTTTTASPAPTTSPAAGGGADSAGPMCHGVCSAFFAPVCGSDGVTYSNECQLEFAACLLKKTITVVKNSACEEASTTTTPAPTCSQKCTRISFPVCGSDGKTYENVCLLEVADCESRAAGGGSVIVVAEGPCDAPAEVSPPVAPVPEAPSCSKECTRIFLPVCGSDGKTYNNQCLLEIADCESRAAGGAGVTLASESACDAPAEVSPPVAPVPEAPSCSKQCTRIFLPVCGSDGKTYNNQCLLEIADCESRAAGGAGVALASESACEATIKEPAPPVPTCSQKCTRISFPVCGSDGETYENVCLLEVADCESRAAGGGSVIVVAEGPCGATTEASPAVPTPEAPSCSKQCTRIFLPVCGSDGKTYNNQCLLEIADCESRAAGGAGVTRVSENACDAPAEVSPPVVPVPEAPSCSKQCTRIFLPVCGSDGKTYNNQCLLEIADCESRAAGGAGVTRVSENACDEMFESLGSGCRRKCPEKYEPVCGSDGQTYDNECVLESTNCGRWARKEQGVYIVDDAPCGAKHGKTEVDSALNIVLASSLSSQQSSPLDANSPSTQLSSSSSSSSCQQACTREFKPLCGSDGVTYSNPCTLEVANCKSRARGEVDVMLEFEGPCVAALPRGPDCVGLCDRMYRPVCGSDGETYNNQCLLEHADCLNPFVSIIVASEGPCATSAPPVAGPAAGLPPSVFPEDSEDSEEKEEEEESEEFASLGSITVTAYQQPA</sequence>
<feature type="domain" description="Kazal-like" evidence="6">
    <location>
        <begin position="574"/>
        <end position="630"/>
    </location>
</feature>
<evidence type="ECO:0000256" key="1">
    <source>
        <dbReference type="ARBA" id="ARBA00022690"/>
    </source>
</evidence>
<feature type="domain" description="Kazal-like" evidence="6">
    <location>
        <begin position="669"/>
        <end position="725"/>
    </location>
</feature>
<dbReference type="PROSITE" id="PS51465">
    <property type="entry name" value="KAZAL_2"/>
    <property type="match status" value="11"/>
</dbReference>
<feature type="compositionally biased region" description="Polar residues" evidence="4">
    <location>
        <begin position="820"/>
        <end position="831"/>
    </location>
</feature>
<feature type="domain" description="Kazal-like" evidence="6">
    <location>
        <begin position="129"/>
        <end position="181"/>
    </location>
</feature>
<protein>
    <recommendedName>
        <fullName evidence="6">Kazal-like domain-containing protein</fullName>
    </recommendedName>
</protein>
<evidence type="ECO:0000256" key="2">
    <source>
        <dbReference type="ARBA" id="ARBA00022900"/>
    </source>
</evidence>
<feature type="signal peptide" evidence="5">
    <location>
        <begin position="1"/>
        <end position="24"/>
    </location>
</feature>
<evidence type="ECO:0000313" key="8">
    <source>
        <dbReference type="Proteomes" id="UP001487740"/>
    </source>
</evidence>
<dbReference type="Pfam" id="PF07648">
    <property type="entry name" value="Kazal_2"/>
    <property type="match status" value="3"/>
</dbReference>
<evidence type="ECO:0000259" key="6">
    <source>
        <dbReference type="PROSITE" id="PS51465"/>
    </source>
</evidence>
<feature type="domain" description="Kazal-like" evidence="6">
    <location>
        <begin position="52"/>
        <end position="103"/>
    </location>
</feature>
<name>A0AAW0TAC3_SCYPA</name>
<comment type="caution">
    <text evidence="7">The sequence shown here is derived from an EMBL/GenBank/DDBJ whole genome shotgun (WGS) entry which is preliminary data.</text>
</comment>
<evidence type="ECO:0000256" key="5">
    <source>
        <dbReference type="SAM" id="SignalP"/>
    </source>
</evidence>
<feature type="domain" description="Kazal-like" evidence="6">
    <location>
        <begin position="253"/>
        <end position="309"/>
    </location>
</feature>
<feature type="region of interest" description="Disordered" evidence="4">
    <location>
        <begin position="783"/>
        <end position="831"/>
    </location>
</feature>
<dbReference type="AlphaFoldDB" id="A0AAW0TAC3"/>
<evidence type="ECO:0000256" key="4">
    <source>
        <dbReference type="SAM" id="MobiDB-lite"/>
    </source>
</evidence>
<dbReference type="InterPro" id="IPR002350">
    <property type="entry name" value="Kazal_dom"/>
</dbReference>
<feature type="domain" description="Kazal-like" evidence="6">
    <location>
        <begin position="320"/>
        <end position="376"/>
    </location>
</feature>
<dbReference type="GO" id="GO:0005576">
    <property type="term" value="C:extracellular region"/>
    <property type="evidence" value="ECO:0007669"/>
    <property type="project" value="TreeGrafter"/>
</dbReference>
<feature type="compositionally biased region" description="Low complexity" evidence="4">
    <location>
        <begin position="783"/>
        <end position="794"/>
    </location>
</feature>
<feature type="chain" id="PRO_5043810704" description="Kazal-like domain-containing protein" evidence="5">
    <location>
        <begin position="25"/>
        <end position="831"/>
    </location>
</feature>
<keyword evidence="1" id="KW-0646">Protease inhibitor</keyword>
<dbReference type="Gene3D" id="3.30.60.30">
    <property type="match status" value="11"/>
</dbReference>
<dbReference type="SMART" id="SM00280">
    <property type="entry name" value="KAZAL"/>
    <property type="match status" value="11"/>
</dbReference>
<evidence type="ECO:0000313" key="7">
    <source>
        <dbReference type="EMBL" id="KAK8383672.1"/>
    </source>
</evidence>
<feature type="compositionally biased region" description="Polar residues" evidence="4">
    <location>
        <begin position="36"/>
        <end position="45"/>
    </location>
</feature>
<evidence type="ECO:0000256" key="3">
    <source>
        <dbReference type="ARBA" id="ARBA00023157"/>
    </source>
</evidence>
<feature type="compositionally biased region" description="Acidic residues" evidence="4">
    <location>
        <begin position="799"/>
        <end position="815"/>
    </location>
</feature>
<dbReference type="GO" id="GO:0030154">
    <property type="term" value="P:cell differentiation"/>
    <property type="evidence" value="ECO:0007669"/>
    <property type="project" value="TreeGrafter"/>
</dbReference>
<feature type="region of interest" description="Disordered" evidence="4">
    <location>
        <begin position="34"/>
        <end position="54"/>
    </location>
</feature>
<feature type="compositionally biased region" description="Polar residues" evidence="4">
    <location>
        <begin position="656"/>
        <end position="666"/>
    </location>
</feature>
<dbReference type="Pfam" id="PF00050">
    <property type="entry name" value="Kazal_1"/>
    <property type="match status" value="8"/>
</dbReference>
<keyword evidence="5" id="KW-0732">Signal</keyword>
<keyword evidence="3" id="KW-1015">Disulfide bond</keyword>
<reference evidence="7 8" key="1">
    <citation type="submission" date="2023-03" db="EMBL/GenBank/DDBJ databases">
        <title>High-quality genome of Scylla paramamosain provides insights in environmental adaptation.</title>
        <authorList>
            <person name="Zhang L."/>
        </authorList>
    </citation>
    <scope>NUCLEOTIDE SEQUENCE [LARGE SCALE GENOMIC DNA]</scope>
    <source>
        <strain evidence="7">LZ_2023a</strain>
        <tissue evidence="7">Muscle</tissue>
    </source>
</reference>
<keyword evidence="8" id="KW-1185">Reference proteome</keyword>
<organism evidence="7 8">
    <name type="scientific">Scylla paramamosain</name>
    <name type="common">Mud crab</name>
    <dbReference type="NCBI Taxonomy" id="85552"/>
    <lineage>
        <taxon>Eukaryota</taxon>
        <taxon>Metazoa</taxon>
        <taxon>Ecdysozoa</taxon>
        <taxon>Arthropoda</taxon>
        <taxon>Crustacea</taxon>
        <taxon>Multicrustacea</taxon>
        <taxon>Malacostraca</taxon>
        <taxon>Eumalacostraca</taxon>
        <taxon>Eucarida</taxon>
        <taxon>Decapoda</taxon>
        <taxon>Pleocyemata</taxon>
        <taxon>Brachyura</taxon>
        <taxon>Eubrachyura</taxon>
        <taxon>Portunoidea</taxon>
        <taxon>Portunidae</taxon>
        <taxon>Portuninae</taxon>
        <taxon>Scylla</taxon>
    </lineage>
</organism>
<feature type="domain" description="Kazal-like" evidence="6">
    <location>
        <begin position="727"/>
        <end position="780"/>
    </location>
</feature>